<evidence type="ECO:0000256" key="1">
    <source>
        <dbReference type="SAM" id="MobiDB-lite"/>
    </source>
</evidence>
<feature type="region of interest" description="Disordered" evidence="1">
    <location>
        <begin position="88"/>
        <end position="120"/>
    </location>
</feature>
<feature type="chain" id="PRO_5042940105" evidence="2">
    <location>
        <begin position="23"/>
        <end position="120"/>
    </location>
</feature>
<dbReference type="AlphaFoldDB" id="A0AAQ3M8S4"/>
<evidence type="ECO:0000313" key="4">
    <source>
        <dbReference type="Proteomes" id="UP001303373"/>
    </source>
</evidence>
<name>A0AAQ3M8S4_9PEZI</name>
<accession>A0AAQ3M8S4</accession>
<gene>
    <name evidence="3" type="ORF">R9X50_00511400</name>
</gene>
<evidence type="ECO:0000313" key="3">
    <source>
        <dbReference type="EMBL" id="WPH02258.1"/>
    </source>
</evidence>
<dbReference type="EMBL" id="CP138586">
    <property type="protein sequence ID" value="WPH02258.1"/>
    <property type="molecule type" value="Genomic_DNA"/>
</dbReference>
<protein>
    <submittedName>
        <fullName evidence="3">Uncharacterized protein</fullName>
    </submittedName>
</protein>
<reference evidence="3 4" key="1">
    <citation type="submission" date="2023-11" db="EMBL/GenBank/DDBJ databases">
        <title>An acidophilic fungus is an integral part of prey digestion in a carnivorous sundew plant.</title>
        <authorList>
            <person name="Tsai I.J."/>
        </authorList>
    </citation>
    <scope>NUCLEOTIDE SEQUENCE [LARGE SCALE GENOMIC DNA]</scope>
    <source>
        <strain evidence="3">169a</strain>
    </source>
</reference>
<evidence type="ECO:0000256" key="2">
    <source>
        <dbReference type="SAM" id="SignalP"/>
    </source>
</evidence>
<dbReference type="Proteomes" id="UP001303373">
    <property type="component" value="Chromosome 7"/>
</dbReference>
<sequence>MKFANACWISCCAASWATLANGQLNVMFDTLVKRDTCSADACVGKSNAECVQILCDVCGPINPSIKLCCAEVDLVTKMQCFVEALQDGGDIGPSNSSNSSSPSTRPAHPPRRPQLQTHAL</sequence>
<proteinExistence type="predicted"/>
<feature type="compositionally biased region" description="Low complexity" evidence="1">
    <location>
        <begin position="93"/>
        <end position="103"/>
    </location>
</feature>
<keyword evidence="2" id="KW-0732">Signal</keyword>
<organism evidence="3 4">
    <name type="scientific">Acrodontium crateriforme</name>
    <dbReference type="NCBI Taxonomy" id="150365"/>
    <lineage>
        <taxon>Eukaryota</taxon>
        <taxon>Fungi</taxon>
        <taxon>Dikarya</taxon>
        <taxon>Ascomycota</taxon>
        <taxon>Pezizomycotina</taxon>
        <taxon>Dothideomycetes</taxon>
        <taxon>Dothideomycetidae</taxon>
        <taxon>Mycosphaerellales</taxon>
        <taxon>Teratosphaeriaceae</taxon>
        <taxon>Acrodontium</taxon>
    </lineage>
</organism>
<keyword evidence="4" id="KW-1185">Reference proteome</keyword>
<feature type="signal peptide" evidence="2">
    <location>
        <begin position="1"/>
        <end position="22"/>
    </location>
</feature>